<dbReference type="InterPro" id="IPR036135">
    <property type="entry name" value="MoeA_linker/N_sf"/>
</dbReference>
<evidence type="ECO:0000256" key="1">
    <source>
        <dbReference type="ARBA" id="ARBA00001946"/>
    </source>
</evidence>
<dbReference type="AlphaFoldDB" id="A0A5C4XFF0"/>
<dbReference type="PROSITE" id="PS01079">
    <property type="entry name" value="MOCF_BIOSYNTHESIS_2"/>
    <property type="match status" value="1"/>
</dbReference>
<dbReference type="Pfam" id="PF03453">
    <property type="entry name" value="MoeA_N"/>
    <property type="match status" value="1"/>
</dbReference>
<dbReference type="Gene3D" id="3.90.105.10">
    <property type="entry name" value="Molybdopterin biosynthesis moea protein, domain 2"/>
    <property type="match status" value="1"/>
</dbReference>
<dbReference type="InterPro" id="IPR036425">
    <property type="entry name" value="MoaB/Mog-like_dom_sf"/>
</dbReference>
<evidence type="ECO:0000256" key="7">
    <source>
        <dbReference type="ARBA" id="ARBA00022723"/>
    </source>
</evidence>
<dbReference type="UniPathway" id="UPA00344"/>
<dbReference type="OrthoDB" id="9804758at2"/>
<evidence type="ECO:0000256" key="6">
    <source>
        <dbReference type="ARBA" id="ARBA00022679"/>
    </source>
</evidence>
<keyword evidence="5 11" id="KW-0500">Molybdenum</keyword>
<evidence type="ECO:0000256" key="3">
    <source>
        <dbReference type="ARBA" id="ARBA00005046"/>
    </source>
</evidence>
<keyword evidence="8 11" id="KW-0460">Magnesium</keyword>
<comment type="caution">
    <text evidence="13">The sequence shown here is derived from an EMBL/GenBank/DDBJ whole genome shotgun (WGS) entry which is preliminary data.</text>
</comment>
<dbReference type="Gene3D" id="3.40.980.10">
    <property type="entry name" value="MoaB/Mog-like domain"/>
    <property type="match status" value="1"/>
</dbReference>
<dbReference type="Gene3D" id="2.170.190.11">
    <property type="entry name" value="Molybdopterin biosynthesis moea protein, domain 3"/>
    <property type="match status" value="1"/>
</dbReference>
<evidence type="ECO:0000259" key="12">
    <source>
        <dbReference type="SMART" id="SM00852"/>
    </source>
</evidence>
<dbReference type="EC" id="2.10.1.1" evidence="11"/>
<comment type="function">
    <text evidence="2 11">Catalyzes the insertion of molybdate into adenylated molybdopterin with the concomitant release of AMP.</text>
</comment>
<dbReference type="GO" id="GO:0046872">
    <property type="term" value="F:metal ion binding"/>
    <property type="evidence" value="ECO:0007669"/>
    <property type="project" value="UniProtKB-UniRule"/>
</dbReference>
<dbReference type="GO" id="GO:0006777">
    <property type="term" value="P:Mo-molybdopterin cofactor biosynthetic process"/>
    <property type="evidence" value="ECO:0007669"/>
    <property type="project" value="UniProtKB-UniRule"/>
</dbReference>
<comment type="similarity">
    <text evidence="4 11">Belongs to the MoeA family.</text>
</comment>
<accession>A0A5C4XFF0</accession>
<dbReference type="Proteomes" id="UP000311605">
    <property type="component" value="Unassembled WGS sequence"/>
</dbReference>
<evidence type="ECO:0000256" key="5">
    <source>
        <dbReference type="ARBA" id="ARBA00022505"/>
    </source>
</evidence>
<evidence type="ECO:0000256" key="10">
    <source>
        <dbReference type="ARBA" id="ARBA00047317"/>
    </source>
</evidence>
<dbReference type="InterPro" id="IPR036688">
    <property type="entry name" value="MoeA_C_domain_IV_sf"/>
</dbReference>
<dbReference type="SMART" id="SM00852">
    <property type="entry name" value="MoCF_biosynth"/>
    <property type="match status" value="1"/>
</dbReference>
<evidence type="ECO:0000313" key="14">
    <source>
        <dbReference type="Proteomes" id="UP000311605"/>
    </source>
</evidence>
<evidence type="ECO:0000256" key="8">
    <source>
        <dbReference type="ARBA" id="ARBA00022842"/>
    </source>
</evidence>
<sequence>MALLPVSDARARLLARAEPLREIESVPLGDATTRVLASDIRARLTQPPFNSSAMDGYALAAADAPSIGSELTVIGTAAAGHAFEGALGHGETVRIFTGAPVPEGADTILIQEDAEKIGENRIRTTFEVIEGRHIRPRGQDFAEGETVLKAETVIDFSHLTVAAAMNHPTLPVFRRPKVAILATGDELIQPGGTPAPAQIIASNTFGIAALVRDNSGEVLDLGIAPDGQEAISAAISRARDAGADILVTLGGASVGDHDLVQATLKSAGMELDFWRIAMRPGKPLMVGSLDGMHVLGLPGNPVASLVTGMLFLEPLLRRLAHLPERKREVLGITARALAANDQRQDYLRAKITRDEEGNLVADANPKQDSSMMKIFAHADGLIIREPHAPELAAGASCPILLIRPFA</sequence>
<dbReference type="InterPro" id="IPR001453">
    <property type="entry name" value="MoaB/Mog_dom"/>
</dbReference>
<evidence type="ECO:0000256" key="9">
    <source>
        <dbReference type="ARBA" id="ARBA00023150"/>
    </source>
</evidence>
<dbReference type="SUPFAM" id="SSF53218">
    <property type="entry name" value="Molybdenum cofactor biosynthesis proteins"/>
    <property type="match status" value="1"/>
</dbReference>
<dbReference type="InterPro" id="IPR038987">
    <property type="entry name" value="MoeA-like"/>
</dbReference>
<dbReference type="Pfam" id="PF03454">
    <property type="entry name" value="MoeA_C"/>
    <property type="match status" value="1"/>
</dbReference>
<dbReference type="PANTHER" id="PTHR10192">
    <property type="entry name" value="MOLYBDOPTERIN BIOSYNTHESIS PROTEIN"/>
    <property type="match status" value="1"/>
</dbReference>
<dbReference type="Gene3D" id="2.40.340.10">
    <property type="entry name" value="MoeA, C-terminal, domain IV"/>
    <property type="match status" value="1"/>
</dbReference>
<comment type="cofactor">
    <cofactor evidence="1 11">
        <name>Mg(2+)</name>
        <dbReference type="ChEBI" id="CHEBI:18420"/>
    </cofactor>
</comment>
<dbReference type="SUPFAM" id="SSF63867">
    <property type="entry name" value="MoeA C-terminal domain-like"/>
    <property type="match status" value="1"/>
</dbReference>
<dbReference type="GO" id="GO:0005829">
    <property type="term" value="C:cytosol"/>
    <property type="evidence" value="ECO:0007669"/>
    <property type="project" value="TreeGrafter"/>
</dbReference>
<evidence type="ECO:0000313" key="13">
    <source>
        <dbReference type="EMBL" id="TNM62082.1"/>
    </source>
</evidence>
<gene>
    <name evidence="13" type="ORF">FHP24_18460</name>
</gene>
<dbReference type="Pfam" id="PF00994">
    <property type="entry name" value="MoCF_biosynth"/>
    <property type="match status" value="1"/>
</dbReference>
<dbReference type="CDD" id="cd00887">
    <property type="entry name" value="MoeA"/>
    <property type="match status" value="1"/>
</dbReference>
<dbReference type="PANTHER" id="PTHR10192:SF5">
    <property type="entry name" value="GEPHYRIN"/>
    <property type="match status" value="1"/>
</dbReference>
<protein>
    <recommendedName>
        <fullName evidence="11">Molybdopterin molybdenumtransferase</fullName>
        <ecNumber evidence="11">2.10.1.1</ecNumber>
    </recommendedName>
</protein>
<keyword evidence="9 11" id="KW-0501">Molybdenum cofactor biosynthesis</keyword>
<dbReference type="RefSeq" id="WP_139677711.1">
    <property type="nucleotide sequence ID" value="NZ_VDMN01000004.1"/>
</dbReference>
<dbReference type="NCBIfam" id="NF045515">
    <property type="entry name" value="Glp_gephyrin"/>
    <property type="match status" value="1"/>
</dbReference>
<feature type="domain" description="MoaB/Mog" evidence="12">
    <location>
        <begin position="179"/>
        <end position="318"/>
    </location>
</feature>
<proteinExistence type="inferred from homology"/>
<evidence type="ECO:0000256" key="11">
    <source>
        <dbReference type="RuleBase" id="RU365090"/>
    </source>
</evidence>
<organism evidence="13 14">
    <name type="scientific">Aliirhizobium smilacinae</name>
    <dbReference type="NCBI Taxonomy" id="1395944"/>
    <lineage>
        <taxon>Bacteria</taxon>
        <taxon>Pseudomonadati</taxon>
        <taxon>Pseudomonadota</taxon>
        <taxon>Alphaproteobacteria</taxon>
        <taxon>Hyphomicrobiales</taxon>
        <taxon>Rhizobiaceae</taxon>
        <taxon>Aliirhizobium</taxon>
    </lineage>
</organism>
<keyword evidence="7 11" id="KW-0479">Metal-binding</keyword>
<comment type="pathway">
    <text evidence="3 11">Cofactor biosynthesis; molybdopterin biosynthesis.</text>
</comment>
<evidence type="ECO:0000256" key="4">
    <source>
        <dbReference type="ARBA" id="ARBA00010763"/>
    </source>
</evidence>
<dbReference type="InterPro" id="IPR008284">
    <property type="entry name" value="MoCF_biosynth_CS"/>
</dbReference>
<dbReference type="FunFam" id="3.40.980.10:FF:000004">
    <property type="entry name" value="Molybdopterin molybdenumtransferase"/>
    <property type="match status" value="1"/>
</dbReference>
<dbReference type="EMBL" id="VDMN01000004">
    <property type="protein sequence ID" value="TNM62082.1"/>
    <property type="molecule type" value="Genomic_DNA"/>
</dbReference>
<reference evidence="13 14" key="1">
    <citation type="submission" date="2019-06" db="EMBL/GenBank/DDBJ databases">
        <title>The draft genome of Rhizobium smilacinae PTYR-5.</title>
        <authorList>
            <person name="Liu L."/>
            <person name="Li L."/>
            <person name="Zhang X."/>
        </authorList>
    </citation>
    <scope>NUCLEOTIDE SEQUENCE [LARGE SCALE GENOMIC DNA]</scope>
    <source>
        <strain evidence="13 14">PTYR-5</strain>
    </source>
</reference>
<keyword evidence="14" id="KW-1185">Reference proteome</keyword>
<keyword evidence="6 11" id="KW-0808">Transferase</keyword>
<dbReference type="GO" id="GO:0061599">
    <property type="term" value="F:molybdopterin molybdotransferase activity"/>
    <property type="evidence" value="ECO:0007669"/>
    <property type="project" value="UniProtKB-UniRule"/>
</dbReference>
<dbReference type="InterPro" id="IPR005111">
    <property type="entry name" value="MoeA_C_domain_IV"/>
</dbReference>
<evidence type="ECO:0000256" key="2">
    <source>
        <dbReference type="ARBA" id="ARBA00002901"/>
    </source>
</evidence>
<dbReference type="SUPFAM" id="SSF63882">
    <property type="entry name" value="MoeA N-terminal region -like"/>
    <property type="match status" value="1"/>
</dbReference>
<dbReference type="InterPro" id="IPR005110">
    <property type="entry name" value="MoeA_linker/N"/>
</dbReference>
<comment type="catalytic activity">
    <reaction evidence="10">
        <text>adenylyl-molybdopterin + molybdate = Mo-molybdopterin + AMP + H(+)</text>
        <dbReference type="Rhea" id="RHEA:35047"/>
        <dbReference type="ChEBI" id="CHEBI:15378"/>
        <dbReference type="ChEBI" id="CHEBI:36264"/>
        <dbReference type="ChEBI" id="CHEBI:62727"/>
        <dbReference type="ChEBI" id="CHEBI:71302"/>
        <dbReference type="ChEBI" id="CHEBI:456215"/>
        <dbReference type="EC" id="2.10.1.1"/>
    </reaction>
</comment>
<name>A0A5C4XFF0_9HYPH</name>